<feature type="active site" evidence="6">
    <location>
        <position position="72"/>
    </location>
</feature>
<dbReference type="REBASE" id="373656">
    <property type="entry name" value="M.Sve15068ORF6150P"/>
</dbReference>
<gene>
    <name evidence="7" type="ORF">DEJ46_06150</name>
</gene>
<dbReference type="InterPro" id="IPR029063">
    <property type="entry name" value="SAM-dependent_MTases_sf"/>
</dbReference>
<dbReference type="SUPFAM" id="SSF53335">
    <property type="entry name" value="S-adenosyl-L-methionine-dependent methyltransferases"/>
    <property type="match status" value="1"/>
</dbReference>
<reference evidence="7 8" key="1">
    <citation type="submission" date="2018-05" db="EMBL/GenBank/DDBJ databases">
        <title>Streptomyces venezuelae.</title>
        <authorList>
            <person name="Kim W."/>
            <person name="Lee N."/>
            <person name="Cho B.-K."/>
        </authorList>
    </citation>
    <scope>NUCLEOTIDE SEQUENCE [LARGE SCALE GENOMIC DNA]</scope>
    <source>
        <strain evidence="7 8">ATCC 15068</strain>
    </source>
</reference>
<evidence type="ECO:0000313" key="7">
    <source>
        <dbReference type="EMBL" id="QES18718.1"/>
    </source>
</evidence>
<evidence type="ECO:0000256" key="4">
    <source>
        <dbReference type="ARBA" id="ARBA00022691"/>
    </source>
</evidence>
<dbReference type="GO" id="GO:0003886">
    <property type="term" value="F:DNA (cytosine-5-)-methyltransferase activity"/>
    <property type="evidence" value="ECO:0007669"/>
    <property type="project" value="UniProtKB-EC"/>
</dbReference>
<dbReference type="Gene3D" id="3.90.120.10">
    <property type="entry name" value="DNA Methylase, subunit A, domain 2"/>
    <property type="match status" value="1"/>
</dbReference>
<dbReference type="Proteomes" id="UP000324106">
    <property type="component" value="Chromosome"/>
</dbReference>
<dbReference type="PANTHER" id="PTHR10629">
    <property type="entry name" value="CYTOSINE-SPECIFIC METHYLTRANSFERASE"/>
    <property type="match status" value="1"/>
</dbReference>
<dbReference type="AlphaFoldDB" id="A0A5P2AM99"/>
<dbReference type="EMBL" id="CP029194">
    <property type="protein sequence ID" value="QES18718.1"/>
    <property type="molecule type" value="Genomic_DNA"/>
</dbReference>
<dbReference type="RefSeq" id="WP_150264537.1">
    <property type="nucleotide sequence ID" value="NZ_CP029194.1"/>
</dbReference>
<evidence type="ECO:0000256" key="5">
    <source>
        <dbReference type="ARBA" id="ARBA00022747"/>
    </source>
</evidence>
<dbReference type="InterPro" id="IPR050390">
    <property type="entry name" value="C5-Methyltransferase"/>
</dbReference>
<organism evidence="7 8">
    <name type="scientific">Streptomyces venezuelae</name>
    <dbReference type="NCBI Taxonomy" id="54571"/>
    <lineage>
        <taxon>Bacteria</taxon>
        <taxon>Bacillati</taxon>
        <taxon>Actinomycetota</taxon>
        <taxon>Actinomycetes</taxon>
        <taxon>Kitasatosporales</taxon>
        <taxon>Streptomycetaceae</taxon>
        <taxon>Streptomyces</taxon>
    </lineage>
</organism>
<dbReference type="GO" id="GO:0044027">
    <property type="term" value="P:negative regulation of gene expression via chromosomal CpG island methylation"/>
    <property type="evidence" value="ECO:0007669"/>
    <property type="project" value="TreeGrafter"/>
</dbReference>
<dbReference type="GO" id="GO:0003677">
    <property type="term" value="F:DNA binding"/>
    <property type="evidence" value="ECO:0007669"/>
    <property type="project" value="TreeGrafter"/>
</dbReference>
<dbReference type="OrthoDB" id="9813719at2"/>
<dbReference type="PRINTS" id="PR00105">
    <property type="entry name" value="C5METTRFRASE"/>
</dbReference>
<keyword evidence="5" id="KW-0680">Restriction system</keyword>
<evidence type="ECO:0000256" key="2">
    <source>
        <dbReference type="ARBA" id="ARBA00022603"/>
    </source>
</evidence>
<keyword evidence="2 6" id="KW-0489">Methyltransferase</keyword>
<protein>
    <recommendedName>
        <fullName evidence="1">DNA (cytosine-5-)-methyltransferase</fullName>
        <ecNumber evidence="1">2.1.1.37</ecNumber>
    </recommendedName>
</protein>
<accession>A0A5P2AM99</accession>
<keyword evidence="3 6" id="KW-0808">Transferase</keyword>
<proteinExistence type="inferred from homology"/>
<dbReference type="GO" id="GO:0032259">
    <property type="term" value="P:methylation"/>
    <property type="evidence" value="ECO:0007669"/>
    <property type="project" value="UniProtKB-KW"/>
</dbReference>
<dbReference type="EC" id="2.1.1.37" evidence="1"/>
<dbReference type="PROSITE" id="PS51679">
    <property type="entry name" value="SAM_MT_C5"/>
    <property type="match status" value="1"/>
</dbReference>
<dbReference type="Pfam" id="PF00145">
    <property type="entry name" value="DNA_methylase"/>
    <property type="match status" value="3"/>
</dbReference>
<dbReference type="InterPro" id="IPR001525">
    <property type="entry name" value="C5_MeTfrase"/>
</dbReference>
<evidence type="ECO:0000256" key="6">
    <source>
        <dbReference type="PROSITE-ProRule" id="PRU01016"/>
    </source>
</evidence>
<dbReference type="GO" id="GO:0009307">
    <property type="term" value="P:DNA restriction-modification system"/>
    <property type="evidence" value="ECO:0007669"/>
    <property type="project" value="UniProtKB-KW"/>
</dbReference>
<evidence type="ECO:0000256" key="1">
    <source>
        <dbReference type="ARBA" id="ARBA00011975"/>
    </source>
</evidence>
<name>A0A5P2AM99_STRVZ</name>
<evidence type="ECO:0000313" key="8">
    <source>
        <dbReference type="Proteomes" id="UP000324106"/>
    </source>
</evidence>
<dbReference type="PANTHER" id="PTHR10629:SF52">
    <property type="entry name" value="DNA (CYTOSINE-5)-METHYLTRANSFERASE 1"/>
    <property type="match status" value="1"/>
</dbReference>
<sequence length="425" mass="45708">MKRLVLDLFAGPGGWSHPLRVLGVRDIGLEWDEWACRTRASAGLLTIRTDVAAYPVWPFTGRTHGFIASPPCQAWSMAGKRLGLLDQPLVHQAVADLAAGRDTREKLLAACRDERSLLAAEPMRYLHALNSVGEPEWIAMEEVPDVLPLWKQYAAVLRSWGLSVWCGILNAADFGVPQTRKRAILLASRVRTAEPPTPTHARRAEPESLFGTGRERWVSMAEALGWGATDRPVPTVCAGGGPGGGPEPFPSGARKALSDARDRGTWKHQADGIALRSQREVSGCAAPHSRRVDGSADAPAPTCTAEAHRWSWSLRSNNQANATVRSIDEPAGTLFFGHRANECTWIAAPSPGTPAGDASAAPEPIRITAAEAGLLQTFPADYPWQGTKGRQFSQIGNAVPPRLAGHLLAPHLGVPFNPDDFTLAA</sequence>
<dbReference type="Gene3D" id="3.40.50.150">
    <property type="entry name" value="Vaccinia Virus protein VP39"/>
    <property type="match status" value="1"/>
</dbReference>
<evidence type="ECO:0000256" key="3">
    <source>
        <dbReference type="ARBA" id="ARBA00022679"/>
    </source>
</evidence>
<keyword evidence="4 6" id="KW-0949">S-adenosyl-L-methionine</keyword>
<comment type="similarity">
    <text evidence="6">Belongs to the class I-like SAM-binding methyltransferase superfamily. C5-methyltransferase family.</text>
</comment>